<name>A0AAU8CW58_9HYPH</name>
<dbReference type="InterPro" id="IPR032710">
    <property type="entry name" value="NTF2-like_dom_sf"/>
</dbReference>
<dbReference type="Gene3D" id="3.10.450.50">
    <property type="match status" value="1"/>
</dbReference>
<dbReference type="AlphaFoldDB" id="A0AAU8CW58"/>
<reference evidence="1" key="1">
    <citation type="submission" date="2024-06" db="EMBL/GenBank/DDBJ databases">
        <title>Mesorhizobium karijinii sp. nov., a symbiont of the iconic Swainsona formosa from arid Australia.</title>
        <authorList>
            <person name="Hill Y.J."/>
            <person name="Watkin E.L.J."/>
            <person name="O'Hara G.W."/>
            <person name="Terpolilli J."/>
            <person name="Tye M.L."/>
            <person name="Kohlmeier M.G."/>
        </authorList>
    </citation>
    <scope>NUCLEOTIDE SEQUENCE</scope>
    <source>
        <strain evidence="1">WSM2240</strain>
    </source>
</reference>
<evidence type="ECO:0008006" key="2">
    <source>
        <dbReference type="Google" id="ProtNLM"/>
    </source>
</evidence>
<dbReference type="EMBL" id="CP159253">
    <property type="protein sequence ID" value="XCG51068.1"/>
    <property type="molecule type" value="Genomic_DNA"/>
</dbReference>
<dbReference type="RefSeq" id="WP_353641421.1">
    <property type="nucleotide sequence ID" value="NZ_CP159253.1"/>
</dbReference>
<evidence type="ECO:0000313" key="1">
    <source>
        <dbReference type="EMBL" id="XCG51068.1"/>
    </source>
</evidence>
<protein>
    <recommendedName>
        <fullName evidence="2">DUF4440 domain-containing protein</fullName>
    </recommendedName>
</protein>
<gene>
    <name evidence="1" type="ORF">ABVK50_11580</name>
</gene>
<organism evidence="1">
    <name type="scientific">Mesorhizobium sp. WSM2240</name>
    <dbReference type="NCBI Taxonomy" id="3228851"/>
    <lineage>
        <taxon>Bacteria</taxon>
        <taxon>Pseudomonadati</taxon>
        <taxon>Pseudomonadota</taxon>
        <taxon>Alphaproteobacteria</taxon>
        <taxon>Hyphomicrobiales</taxon>
        <taxon>Phyllobacteriaceae</taxon>
        <taxon>Mesorhizobium</taxon>
    </lineage>
</organism>
<accession>A0AAU8CW58</accession>
<proteinExistence type="predicted"/>
<sequence>MTAVEKDLLALERQFWTGGSKFFEENVDQSCLIAFNRSMAGVMSNKDIAATVKDGNRWKDLEIELKGLVTPSEDTAILSYEARATRESGERYAALVSTGYAKRDGRWKMVFHQQTPQI</sequence>
<dbReference type="SUPFAM" id="SSF54427">
    <property type="entry name" value="NTF2-like"/>
    <property type="match status" value="1"/>
</dbReference>